<dbReference type="Pfam" id="PF13306">
    <property type="entry name" value="LRR_5"/>
    <property type="match status" value="1"/>
</dbReference>
<evidence type="ECO:0000313" key="3">
    <source>
        <dbReference type="EMBL" id="KAK4871473.1"/>
    </source>
</evidence>
<dbReference type="Pfam" id="PF13855">
    <property type="entry name" value="LRR_8"/>
    <property type="match status" value="3"/>
</dbReference>
<dbReference type="PANTHER" id="PTHR45712:SF1">
    <property type="entry name" value="NEPHROCAN"/>
    <property type="match status" value="1"/>
</dbReference>
<gene>
    <name evidence="3" type="ORF">RN001_015597</name>
</gene>
<dbReference type="FunFam" id="3.80.10.10:FF:001164">
    <property type="entry name" value="GH01279p"/>
    <property type="match status" value="1"/>
</dbReference>
<dbReference type="SMART" id="SM00369">
    <property type="entry name" value="LRR_TYP"/>
    <property type="match status" value="13"/>
</dbReference>
<dbReference type="SUPFAM" id="SSF52058">
    <property type="entry name" value="L domain-like"/>
    <property type="match status" value="2"/>
</dbReference>
<accession>A0AAN7QAP4</accession>
<dbReference type="InterPro" id="IPR050333">
    <property type="entry name" value="SLRP"/>
</dbReference>
<protein>
    <submittedName>
        <fullName evidence="3">Uncharacterized protein</fullName>
    </submittedName>
</protein>
<dbReference type="InterPro" id="IPR026906">
    <property type="entry name" value="LRR_5"/>
</dbReference>
<dbReference type="Pfam" id="PF23952">
    <property type="entry name" value="LRR_EndoS"/>
    <property type="match status" value="1"/>
</dbReference>
<dbReference type="EMBL" id="JARPUR010000008">
    <property type="protein sequence ID" value="KAK4871473.1"/>
    <property type="molecule type" value="Genomic_DNA"/>
</dbReference>
<evidence type="ECO:0000313" key="4">
    <source>
        <dbReference type="Proteomes" id="UP001353858"/>
    </source>
</evidence>
<dbReference type="Gene3D" id="3.80.10.10">
    <property type="entry name" value="Ribonuclease Inhibitor"/>
    <property type="match status" value="5"/>
</dbReference>
<comment type="caution">
    <text evidence="3">The sequence shown here is derived from an EMBL/GenBank/DDBJ whole genome shotgun (WGS) entry which is preliminary data.</text>
</comment>
<keyword evidence="4" id="KW-1185">Reference proteome</keyword>
<reference evidence="4" key="1">
    <citation type="submission" date="2023-01" db="EMBL/GenBank/DDBJ databases">
        <title>Key to firefly adult light organ development and bioluminescence: homeobox transcription factors regulate luciferase expression and transportation to peroxisome.</title>
        <authorList>
            <person name="Fu X."/>
        </authorList>
    </citation>
    <scope>NUCLEOTIDE SEQUENCE [LARGE SCALE GENOMIC DNA]</scope>
</reference>
<dbReference type="InterPro" id="IPR032675">
    <property type="entry name" value="LRR_dom_sf"/>
</dbReference>
<proteinExistence type="predicted"/>
<keyword evidence="2" id="KW-0677">Repeat</keyword>
<dbReference type="InterPro" id="IPR001611">
    <property type="entry name" value="Leu-rich_rpt"/>
</dbReference>
<evidence type="ECO:0000256" key="1">
    <source>
        <dbReference type="ARBA" id="ARBA00022614"/>
    </source>
</evidence>
<evidence type="ECO:0000256" key="2">
    <source>
        <dbReference type="ARBA" id="ARBA00022737"/>
    </source>
</evidence>
<name>A0AAN7QAP4_9COLE</name>
<dbReference type="InterPro" id="IPR003591">
    <property type="entry name" value="Leu-rich_rpt_typical-subtyp"/>
</dbReference>
<sequence length="684" mass="77587">MNNGVLQSNDVNSNRITDLKPFPSDIKMRRLQLSDNLMSELKRESFASLNYLIDADFSKNKIKRVDPYTFNDLPGFITLELQGNPLDPVGGIFLSSRSLMYLDISNCGLTHLNSQFFLNISALTTLDLSENPLNEITDLVFKPLISLEILKMNRCNLTTIYNNAFESQTHLKTLELQENTLTVLDWRQVFGQLLRLTFLDLNNAHITNIPENAFDNNVYLRTLVLANNKLAGFDVASTLGQKLRELDTLDLSYCNLDKPLSEDAFSNSTKLRVLNLSGNFLFASDLLVALAPLSGLQKLDLSNCGLNHLPDTFDTFKSLRQLDISNNPLRNVFIKLLTPIKSLEYLNMGYSNLTYITPTCFSKMKHMKHLILSGNQLHLGKGLFKELTHLQTLELNNCGLREPLNATLFLNNVTYTDLTELQFSGNSLRIPKSGPLLPRPLSELRTVDLSNCNMTYLPTDAFFWTRNITHLVLYGNKFIRADGLSFLKLLPLMEVIDLRNNNLTSIHPNTFAENTHLQQIQLYGNPWKCDCSIAELWDWVQLELGSLEILEGAIVKEKHMKVGKSKNKKLLTCHYDTNVQMPLLINGTAAGRRPFLNPERTLTSAKRTWAKYVRESGCAQKVNRAKRSTRYNRYDFTNDKVSVIVIDSSLDKEAHVDADINVIVSYPDEAAGVQGTYCKRRKKN</sequence>
<dbReference type="Proteomes" id="UP001353858">
    <property type="component" value="Unassembled WGS sequence"/>
</dbReference>
<dbReference type="AlphaFoldDB" id="A0AAN7QAP4"/>
<dbReference type="PROSITE" id="PS51450">
    <property type="entry name" value="LRR"/>
    <property type="match status" value="1"/>
</dbReference>
<organism evidence="3 4">
    <name type="scientific">Aquatica leii</name>
    <dbReference type="NCBI Taxonomy" id="1421715"/>
    <lineage>
        <taxon>Eukaryota</taxon>
        <taxon>Metazoa</taxon>
        <taxon>Ecdysozoa</taxon>
        <taxon>Arthropoda</taxon>
        <taxon>Hexapoda</taxon>
        <taxon>Insecta</taxon>
        <taxon>Pterygota</taxon>
        <taxon>Neoptera</taxon>
        <taxon>Endopterygota</taxon>
        <taxon>Coleoptera</taxon>
        <taxon>Polyphaga</taxon>
        <taxon>Elateriformia</taxon>
        <taxon>Elateroidea</taxon>
        <taxon>Lampyridae</taxon>
        <taxon>Luciolinae</taxon>
        <taxon>Aquatica</taxon>
    </lineage>
</organism>
<dbReference type="PANTHER" id="PTHR45712">
    <property type="entry name" value="AGAP008170-PA"/>
    <property type="match status" value="1"/>
</dbReference>
<keyword evidence="1" id="KW-0433">Leucine-rich repeat</keyword>